<protein>
    <recommendedName>
        <fullName evidence="5">Chitinase</fullName>
    </recommendedName>
</protein>
<proteinExistence type="predicted"/>
<dbReference type="EMBL" id="KV426228">
    <property type="protein sequence ID" value="KZV84361.1"/>
    <property type="molecule type" value="Genomic_DNA"/>
</dbReference>
<reference evidence="3 4" key="1">
    <citation type="journal article" date="2016" name="Mol. Biol. Evol.">
        <title>Comparative Genomics of Early-Diverging Mushroom-Forming Fungi Provides Insights into the Origins of Lignocellulose Decay Capabilities.</title>
        <authorList>
            <person name="Nagy L.G."/>
            <person name="Riley R."/>
            <person name="Tritt A."/>
            <person name="Adam C."/>
            <person name="Daum C."/>
            <person name="Floudas D."/>
            <person name="Sun H."/>
            <person name="Yadav J.S."/>
            <person name="Pangilinan J."/>
            <person name="Larsson K.H."/>
            <person name="Matsuura K."/>
            <person name="Barry K."/>
            <person name="Labutti K."/>
            <person name="Kuo R."/>
            <person name="Ohm R.A."/>
            <person name="Bhattacharya S.S."/>
            <person name="Shirouzu T."/>
            <person name="Yoshinaga Y."/>
            <person name="Martin F.M."/>
            <person name="Grigoriev I.V."/>
            <person name="Hibbett D.S."/>
        </authorList>
    </citation>
    <scope>NUCLEOTIDE SEQUENCE [LARGE SCALE GENOMIC DNA]</scope>
    <source>
        <strain evidence="3 4">HHB12029</strain>
    </source>
</reference>
<sequence length="379" mass="40381">MLATSFARIVSLLATLLPVAAQYPLIGSLDVVSNPKDVPFVALGDVPDLWDVVVVEHATQDSSGGVSFDICGPPTCPSQDLAASVKSRVAADRVVQLRISIQSESDDWDPQKFVDGITKLVTDKGLNGVDLDVASMGVLGIYDCKAIVTKFTTVSNALRTAFGPAFVLSVRGSVWVNEDGTFSGNKCNIPILQALQDIPAVSYISVLPPGWIAAPFTALNGTEQISNGPTFMPVFVDDLFNPDNNMRIVSDQLGTFLPLLPEKTVIDTAATITGRWFDPNNQPFWRIAANVQSAMTCIMNGTDSGCTTFRNKPKNAWPGLRAIAGMPINIDQRIQGGAFGRSMHDFLVSFSPGNANETQSSSGSSKGTHRAPSLSLCSA</sequence>
<evidence type="ECO:0000256" key="1">
    <source>
        <dbReference type="SAM" id="MobiDB-lite"/>
    </source>
</evidence>
<feature type="region of interest" description="Disordered" evidence="1">
    <location>
        <begin position="354"/>
        <end position="379"/>
    </location>
</feature>
<accession>A0A165DEJ6</accession>
<dbReference type="Gene3D" id="3.20.20.80">
    <property type="entry name" value="Glycosidases"/>
    <property type="match status" value="1"/>
</dbReference>
<evidence type="ECO:0000256" key="2">
    <source>
        <dbReference type="SAM" id="SignalP"/>
    </source>
</evidence>
<name>A0A165DEJ6_EXIGL</name>
<dbReference type="AlphaFoldDB" id="A0A165DEJ6"/>
<organism evidence="3 4">
    <name type="scientific">Exidia glandulosa HHB12029</name>
    <dbReference type="NCBI Taxonomy" id="1314781"/>
    <lineage>
        <taxon>Eukaryota</taxon>
        <taxon>Fungi</taxon>
        <taxon>Dikarya</taxon>
        <taxon>Basidiomycota</taxon>
        <taxon>Agaricomycotina</taxon>
        <taxon>Agaricomycetes</taxon>
        <taxon>Auriculariales</taxon>
        <taxon>Exidiaceae</taxon>
        <taxon>Exidia</taxon>
    </lineage>
</organism>
<evidence type="ECO:0000313" key="4">
    <source>
        <dbReference type="Proteomes" id="UP000077266"/>
    </source>
</evidence>
<gene>
    <name evidence="3" type="ORF">EXIGLDRAFT_290943</name>
</gene>
<feature type="signal peptide" evidence="2">
    <location>
        <begin position="1"/>
        <end position="21"/>
    </location>
</feature>
<feature type="chain" id="PRO_5007856500" description="Chitinase" evidence="2">
    <location>
        <begin position="22"/>
        <end position="379"/>
    </location>
</feature>
<keyword evidence="4" id="KW-1185">Reference proteome</keyword>
<evidence type="ECO:0008006" key="5">
    <source>
        <dbReference type="Google" id="ProtNLM"/>
    </source>
</evidence>
<dbReference type="InParanoid" id="A0A165DEJ6"/>
<evidence type="ECO:0000313" key="3">
    <source>
        <dbReference type="EMBL" id="KZV84361.1"/>
    </source>
</evidence>
<dbReference type="InterPro" id="IPR017853">
    <property type="entry name" value="GH"/>
</dbReference>
<feature type="compositionally biased region" description="Polar residues" evidence="1">
    <location>
        <begin position="354"/>
        <end position="366"/>
    </location>
</feature>
<dbReference type="Proteomes" id="UP000077266">
    <property type="component" value="Unassembled WGS sequence"/>
</dbReference>
<dbReference type="SUPFAM" id="SSF51445">
    <property type="entry name" value="(Trans)glycosidases"/>
    <property type="match status" value="1"/>
</dbReference>
<keyword evidence="2" id="KW-0732">Signal</keyword>